<keyword evidence="6 14" id="KW-0349">Heme</keyword>
<dbReference type="AlphaFoldDB" id="B4Q199"/>
<keyword evidence="9" id="KW-0492">Microsome</keyword>
<evidence type="ECO:0000256" key="2">
    <source>
        <dbReference type="ARBA" id="ARBA00003690"/>
    </source>
</evidence>
<dbReference type="InterPro" id="IPR036396">
    <property type="entry name" value="Cyt_P450_sf"/>
</dbReference>
<dbReference type="Pfam" id="PF00067">
    <property type="entry name" value="p450"/>
    <property type="match status" value="2"/>
</dbReference>
<comment type="function">
    <text evidence="2">May be involved in the metabolism of insect hormones and in the breakdown of synthetic insecticides.</text>
</comment>
<dbReference type="FunFam" id="1.10.630.10:FF:000035">
    <property type="entry name" value="CYtochrome P450 family"/>
    <property type="match status" value="2"/>
</dbReference>
<dbReference type="PANTHER" id="PTHR24291">
    <property type="entry name" value="CYTOCHROME P450 FAMILY 4"/>
    <property type="match status" value="1"/>
</dbReference>
<dbReference type="Proteomes" id="UP000002282">
    <property type="component" value="Chromosome X"/>
</dbReference>
<dbReference type="eggNOG" id="KOG0157">
    <property type="taxonomic scope" value="Eukaryota"/>
</dbReference>
<evidence type="ECO:0000256" key="12">
    <source>
        <dbReference type="ARBA" id="ARBA00023033"/>
    </source>
</evidence>
<evidence type="ECO:0000256" key="8">
    <source>
        <dbReference type="ARBA" id="ARBA00022824"/>
    </source>
</evidence>
<reference evidence="15 16" key="2">
    <citation type="journal article" date="2007" name="PLoS Biol.">
        <title>Principles of genome evolution in the Drosophila melanogaster species group.</title>
        <authorList>
            <person name="Ranz J.M."/>
            <person name="Maurin D."/>
            <person name="Chan Y.S."/>
            <person name="von Grotthuss M."/>
            <person name="Hillier L.W."/>
            <person name="Roote J."/>
            <person name="Ashburner M."/>
            <person name="Bergman C.M."/>
        </authorList>
    </citation>
    <scope>NUCLEOTIDE SEQUENCE [LARGE SCALE GENOMIC DNA]</scope>
    <source>
        <strain evidence="16">Tai18E2 / Tucson 14021-0261.01</strain>
    </source>
</reference>
<dbReference type="EC" id="1.14.-.-" evidence="15"/>
<comment type="cofactor">
    <cofactor evidence="1 14">
        <name>heme</name>
        <dbReference type="ChEBI" id="CHEBI:30413"/>
    </cofactor>
</comment>
<evidence type="ECO:0000256" key="13">
    <source>
        <dbReference type="ARBA" id="ARBA00023136"/>
    </source>
</evidence>
<dbReference type="InterPro" id="IPR001128">
    <property type="entry name" value="Cyt_P450"/>
</dbReference>
<accession>B4Q199</accession>
<dbReference type="GO" id="GO:0016705">
    <property type="term" value="F:oxidoreductase activity, acting on paired donors, with incorporation or reduction of molecular oxygen"/>
    <property type="evidence" value="ECO:0007669"/>
    <property type="project" value="InterPro"/>
</dbReference>
<keyword evidence="8" id="KW-0256">Endoplasmic reticulum</keyword>
<dbReference type="Gene3D" id="1.10.630.10">
    <property type="entry name" value="Cytochrome P450"/>
    <property type="match status" value="2"/>
</dbReference>
<evidence type="ECO:0000256" key="9">
    <source>
        <dbReference type="ARBA" id="ARBA00022848"/>
    </source>
</evidence>
<comment type="similarity">
    <text evidence="5">Belongs to the cytochrome P450 family.</text>
</comment>
<evidence type="ECO:0000256" key="14">
    <source>
        <dbReference type="PIRSR" id="PIRSR602401-1"/>
    </source>
</evidence>
<proteinExistence type="inferred from homology"/>
<protein>
    <submittedName>
        <fullName evidence="15">Cyp4d2</fullName>
        <ecNumber evidence="15">1.14.-.-</ecNumber>
    </submittedName>
</protein>
<dbReference type="HOGENOM" id="CLU_001570_5_1_1"/>
<dbReference type="PANTHER" id="PTHR24291:SF187">
    <property type="entry name" value="CYTOCHROME P450 4AE1-RELATED"/>
    <property type="match status" value="1"/>
</dbReference>
<dbReference type="GO" id="GO:0005506">
    <property type="term" value="F:iron ion binding"/>
    <property type="evidence" value="ECO:0007669"/>
    <property type="project" value="InterPro"/>
</dbReference>
<organism evidence="15 16">
    <name type="scientific">Drosophila yakuba</name>
    <name type="common">Fruit fly</name>
    <dbReference type="NCBI Taxonomy" id="7245"/>
    <lineage>
        <taxon>Eukaryota</taxon>
        <taxon>Metazoa</taxon>
        <taxon>Ecdysozoa</taxon>
        <taxon>Arthropoda</taxon>
        <taxon>Hexapoda</taxon>
        <taxon>Insecta</taxon>
        <taxon>Pterygota</taxon>
        <taxon>Neoptera</taxon>
        <taxon>Endopterygota</taxon>
        <taxon>Diptera</taxon>
        <taxon>Brachycera</taxon>
        <taxon>Muscomorpha</taxon>
        <taxon>Ephydroidea</taxon>
        <taxon>Drosophilidae</taxon>
        <taxon>Drosophila</taxon>
        <taxon>Sophophora</taxon>
    </lineage>
</organism>
<evidence type="ECO:0000256" key="4">
    <source>
        <dbReference type="ARBA" id="ARBA00004406"/>
    </source>
</evidence>
<evidence type="ECO:0000256" key="10">
    <source>
        <dbReference type="ARBA" id="ARBA00023002"/>
    </source>
</evidence>
<keyword evidence="16" id="KW-1185">Reference proteome</keyword>
<keyword evidence="13" id="KW-0472">Membrane</keyword>
<dbReference type="InterPro" id="IPR050196">
    <property type="entry name" value="Cytochrome_P450_Monoox"/>
</dbReference>
<dbReference type="PRINTS" id="PR00385">
    <property type="entry name" value="P450"/>
</dbReference>
<dbReference type="KEGG" id="dya:Dyak_GE16242"/>
<evidence type="ECO:0000313" key="16">
    <source>
        <dbReference type="Proteomes" id="UP000002282"/>
    </source>
</evidence>
<dbReference type="OrthoDB" id="1470350at2759"/>
<sequence length="1001" mass="114499">MLGVVGVLLLVAFATLLVCDFLWRRRGNGVLPGPRPLPLLGNLLMYRGLDPEQIMDFVKKNQRKYGRLYRVWILHQLAVFSTDPRDVELVLSSQQHITKNNLYKLLNCWLGDGLLMSTGRKWHGRRKIITPTFHFKILEQFVEIFDQQSAVMVEQLQSRADGKTPINIFPVVCLTALDIIAETAMGTKINAQENPNLPYVQAVNDVTNILIKRFIHAWQRVDWIFRLTQPTEAKRQDKAIQVMHDFTENIIRERRQTLVNNSKDTTPEEQVDCLGQKRRMALLDVLLQSTIDGAPLSDEDIREEVDTFMFEGHDTTTSAISFCLYEISRHPEVQQRLVQEIRDVLGEDRKRPVTLRDLGELKYMENVIKESLRLHPPVPMIGRWFAEDVEIRGKRIPAGTNFTMGIYVLLRDPEYFESPDEFRPERFEADVPQIHPYAYIPFSAGPRNCIGQKFAMLEMKSTVSKLLRHFELLPLGLEPRHSMNIVLRSANGVHLGLKPRASSFNMLVVLLVVLLVTRLVASLFRLVLKELRHPLQGVVPSVSRVPLLGAAWQMRSFQPDNLHDKFAEYVRRFGRCFMGTVLGHVVVVTAEPRHVDALLQSQHQLKKGTMYMALRGWLGDGLLLSRGREWHTMRKIITPTFHFSILDQFVEVFDRQSSILVERLKVLSRGDQVVNIYPLVGLAALDIITETAMGVSVGAQGGDSEVVHAVRDLTNILATRFMRPHLLFRHLFRLCWPSGFRKQQAGVLCLHQFTNGIIEQRRRSLAREAQQDQPTKRHALLDTLLRATVDGKPLTDKQIRDEVNTFIFEGHDTTTSAVSFCLYLLSRHEAVQQKLFEELTMHYGQDLSRGVLLSDFAALPYLSCVVKESLRLYPPIPAVARCLEKDLVIDEGYIPVGTNVVVLLWQLLRDEELFADPLVFQPERHLGEEAPRLSPYSYIPFSAGPRNCIGQKFALLEMKTMVTQVIRHYQLLPMGADVEPSIKIVLRSKNGVNFGLRPRLY</sequence>
<evidence type="ECO:0000256" key="11">
    <source>
        <dbReference type="ARBA" id="ARBA00023004"/>
    </source>
</evidence>
<evidence type="ECO:0000256" key="3">
    <source>
        <dbReference type="ARBA" id="ARBA00004174"/>
    </source>
</evidence>
<keyword evidence="11 14" id="KW-0408">Iron</keyword>
<evidence type="ECO:0000256" key="5">
    <source>
        <dbReference type="ARBA" id="ARBA00010617"/>
    </source>
</evidence>
<dbReference type="InterPro" id="IPR017972">
    <property type="entry name" value="Cyt_P450_CS"/>
</dbReference>
<name>B4Q199_DROYA</name>
<keyword evidence="10 15" id="KW-0560">Oxidoreductase</keyword>
<dbReference type="GO" id="GO:0004497">
    <property type="term" value="F:monooxygenase activity"/>
    <property type="evidence" value="ECO:0007669"/>
    <property type="project" value="UniProtKB-KW"/>
</dbReference>
<keyword evidence="7 14" id="KW-0479">Metal-binding</keyword>
<dbReference type="GO" id="GO:0020037">
    <property type="term" value="F:heme binding"/>
    <property type="evidence" value="ECO:0007669"/>
    <property type="project" value="InterPro"/>
</dbReference>
<dbReference type="PROSITE" id="PS00086">
    <property type="entry name" value="CYTOCHROME_P450"/>
    <property type="match status" value="2"/>
</dbReference>
<dbReference type="GO" id="GO:0005789">
    <property type="term" value="C:endoplasmic reticulum membrane"/>
    <property type="evidence" value="ECO:0007669"/>
    <property type="project" value="UniProtKB-SubCell"/>
</dbReference>
<dbReference type="EMBL" id="CM000162">
    <property type="protein sequence ID" value="EDX01406.2"/>
    <property type="molecule type" value="Genomic_DNA"/>
</dbReference>
<evidence type="ECO:0000256" key="7">
    <source>
        <dbReference type="ARBA" id="ARBA00022723"/>
    </source>
</evidence>
<evidence type="ECO:0000256" key="1">
    <source>
        <dbReference type="ARBA" id="ARBA00001971"/>
    </source>
</evidence>
<feature type="binding site" description="axial binding residue" evidence="14">
    <location>
        <position position="449"/>
    </location>
    <ligand>
        <name>heme</name>
        <dbReference type="ChEBI" id="CHEBI:30413"/>
    </ligand>
    <ligandPart>
        <name>Fe</name>
        <dbReference type="ChEBI" id="CHEBI:18248"/>
    </ligandPart>
</feature>
<dbReference type="CDD" id="cd20628">
    <property type="entry name" value="CYP4"/>
    <property type="match status" value="2"/>
</dbReference>
<keyword evidence="12" id="KW-0503">Monooxygenase</keyword>
<gene>
    <name evidence="15" type="primary">Dyak\Cyp4d2</name>
    <name evidence="15" type="synonym">Cyp4d2</name>
    <name evidence="15" type="synonym">Dyak\GE16242</name>
    <name evidence="15" type="synonym">dyak_GLEANR_17683</name>
    <name evidence="15" type="synonym">GE16242</name>
    <name evidence="15" type="ORF">Dyak_GE16242</name>
</gene>
<evidence type="ECO:0000313" key="15">
    <source>
        <dbReference type="EMBL" id="EDX01406.2"/>
    </source>
</evidence>
<evidence type="ECO:0000256" key="6">
    <source>
        <dbReference type="ARBA" id="ARBA00022617"/>
    </source>
</evidence>
<dbReference type="InterPro" id="IPR002401">
    <property type="entry name" value="Cyt_P450_E_grp-I"/>
</dbReference>
<reference evidence="15 16" key="1">
    <citation type="journal article" date="2007" name="Nature">
        <title>Evolution of genes and genomes on the Drosophila phylogeny.</title>
        <authorList>
            <consortium name="Drosophila 12 Genomes Consortium"/>
            <person name="Clark A.G."/>
            <person name="Eisen M.B."/>
            <person name="Smith D.R."/>
            <person name="Bergman C.M."/>
            <person name="Oliver B."/>
            <person name="Markow T.A."/>
            <person name="Kaufman T.C."/>
            <person name="Kellis M."/>
            <person name="Gelbart W."/>
            <person name="Iyer V.N."/>
            <person name="Pollard D.A."/>
            <person name="Sackton T.B."/>
            <person name="Larracuente A.M."/>
            <person name="Singh N.D."/>
            <person name="Abad J.P."/>
            <person name="Abt D.N."/>
            <person name="Adryan B."/>
            <person name="Aguade M."/>
            <person name="Akashi H."/>
            <person name="Anderson W.W."/>
            <person name="Aquadro C.F."/>
            <person name="Ardell D.H."/>
            <person name="Arguello R."/>
            <person name="Artieri C.G."/>
            <person name="Barbash D.A."/>
            <person name="Barker D."/>
            <person name="Barsanti P."/>
            <person name="Batterham P."/>
            <person name="Batzoglou S."/>
            <person name="Begun D."/>
            <person name="Bhutkar A."/>
            <person name="Blanco E."/>
            <person name="Bosak S.A."/>
            <person name="Bradley R.K."/>
            <person name="Brand A.D."/>
            <person name="Brent M.R."/>
            <person name="Brooks A.N."/>
            <person name="Brown R.H."/>
            <person name="Butlin R.K."/>
            <person name="Caggese C."/>
            <person name="Calvi B.R."/>
            <person name="Bernardo de Carvalho A."/>
            <person name="Caspi A."/>
            <person name="Castrezana S."/>
            <person name="Celniker S.E."/>
            <person name="Chang J.L."/>
            <person name="Chapple C."/>
            <person name="Chatterji S."/>
            <person name="Chinwalla A."/>
            <person name="Civetta A."/>
            <person name="Clifton S.W."/>
            <person name="Comeron J.M."/>
            <person name="Costello J.C."/>
            <person name="Coyne J.A."/>
            <person name="Daub J."/>
            <person name="David R.G."/>
            <person name="Delcher A.L."/>
            <person name="Delehaunty K."/>
            <person name="Do C.B."/>
            <person name="Ebling H."/>
            <person name="Edwards K."/>
            <person name="Eickbush T."/>
            <person name="Evans J.D."/>
            <person name="Filipski A."/>
            <person name="Findeiss S."/>
            <person name="Freyhult E."/>
            <person name="Fulton L."/>
            <person name="Fulton R."/>
            <person name="Garcia A.C."/>
            <person name="Gardiner A."/>
            <person name="Garfield D.A."/>
            <person name="Garvin B.E."/>
            <person name="Gibson G."/>
            <person name="Gilbert D."/>
            <person name="Gnerre S."/>
            <person name="Godfrey J."/>
            <person name="Good R."/>
            <person name="Gotea V."/>
            <person name="Gravely B."/>
            <person name="Greenberg A.J."/>
            <person name="Griffiths-Jones S."/>
            <person name="Gross S."/>
            <person name="Guigo R."/>
            <person name="Gustafson E.A."/>
            <person name="Haerty W."/>
            <person name="Hahn M.W."/>
            <person name="Halligan D.L."/>
            <person name="Halpern A.L."/>
            <person name="Halter G.M."/>
            <person name="Han M.V."/>
            <person name="Heger A."/>
            <person name="Hillier L."/>
            <person name="Hinrichs A.S."/>
            <person name="Holmes I."/>
            <person name="Hoskins R.A."/>
            <person name="Hubisz M.J."/>
            <person name="Hultmark D."/>
            <person name="Huntley M.A."/>
            <person name="Jaffe D.B."/>
            <person name="Jagadeeshan S."/>
            <person name="Jeck W.R."/>
            <person name="Johnson J."/>
            <person name="Jones C.D."/>
            <person name="Jordan W.C."/>
            <person name="Karpen G.H."/>
            <person name="Kataoka E."/>
            <person name="Keightley P.D."/>
            <person name="Kheradpour P."/>
            <person name="Kirkness E.F."/>
            <person name="Koerich L.B."/>
            <person name="Kristiansen K."/>
            <person name="Kudrna D."/>
            <person name="Kulathinal R.J."/>
            <person name="Kumar S."/>
            <person name="Kwok R."/>
            <person name="Lander E."/>
            <person name="Langley C.H."/>
            <person name="Lapoint R."/>
            <person name="Lazzaro B.P."/>
            <person name="Lee S.J."/>
            <person name="Levesque L."/>
            <person name="Li R."/>
            <person name="Lin C.F."/>
            <person name="Lin M.F."/>
            <person name="Lindblad-Toh K."/>
            <person name="Llopart A."/>
            <person name="Long M."/>
            <person name="Low L."/>
            <person name="Lozovsky E."/>
            <person name="Lu J."/>
            <person name="Luo M."/>
            <person name="Machado C.A."/>
            <person name="Makalowski W."/>
            <person name="Marzo M."/>
            <person name="Matsuda M."/>
            <person name="Matzkin L."/>
            <person name="McAllister B."/>
            <person name="McBride C.S."/>
            <person name="McKernan B."/>
            <person name="McKernan K."/>
            <person name="Mendez-Lago M."/>
            <person name="Minx P."/>
            <person name="Mollenhauer M.U."/>
            <person name="Montooth K."/>
            <person name="Mount S.M."/>
            <person name="Mu X."/>
            <person name="Myers E."/>
            <person name="Negre B."/>
            <person name="Newfeld S."/>
            <person name="Nielsen R."/>
            <person name="Noor M.A."/>
            <person name="O'Grady P."/>
            <person name="Pachter L."/>
            <person name="Papaceit M."/>
            <person name="Parisi M.J."/>
            <person name="Parisi M."/>
            <person name="Parts L."/>
            <person name="Pedersen J.S."/>
            <person name="Pesole G."/>
            <person name="Phillippy A.M."/>
            <person name="Ponting C.P."/>
            <person name="Pop M."/>
            <person name="Porcelli D."/>
            <person name="Powell J.R."/>
            <person name="Prohaska S."/>
            <person name="Pruitt K."/>
            <person name="Puig M."/>
            <person name="Quesneville H."/>
            <person name="Ram K.R."/>
            <person name="Rand D."/>
            <person name="Rasmussen M.D."/>
            <person name="Reed L.K."/>
            <person name="Reenan R."/>
            <person name="Reily A."/>
            <person name="Remington K.A."/>
            <person name="Rieger T.T."/>
            <person name="Ritchie M.G."/>
            <person name="Robin C."/>
            <person name="Rogers Y.H."/>
            <person name="Rohde C."/>
            <person name="Rozas J."/>
            <person name="Rubenfield M.J."/>
            <person name="Ruiz A."/>
            <person name="Russo S."/>
            <person name="Salzberg S.L."/>
            <person name="Sanchez-Gracia A."/>
            <person name="Saranga D.J."/>
            <person name="Sato H."/>
            <person name="Schaeffer S.W."/>
            <person name="Schatz M.C."/>
            <person name="Schlenke T."/>
            <person name="Schwartz R."/>
            <person name="Segarra C."/>
            <person name="Singh R.S."/>
            <person name="Sirot L."/>
            <person name="Sirota M."/>
            <person name="Sisneros N.B."/>
            <person name="Smith C.D."/>
            <person name="Smith T.F."/>
            <person name="Spieth J."/>
            <person name="Stage D.E."/>
            <person name="Stark A."/>
            <person name="Stephan W."/>
            <person name="Strausberg R.L."/>
            <person name="Strempel S."/>
            <person name="Sturgill D."/>
            <person name="Sutton G."/>
            <person name="Sutton G.G."/>
            <person name="Tao W."/>
            <person name="Teichmann S."/>
            <person name="Tobari Y.N."/>
            <person name="Tomimura Y."/>
            <person name="Tsolas J.M."/>
            <person name="Valente V.L."/>
            <person name="Venter E."/>
            <person name="Venter J.C."/>
            <person name="Vicario S."/>
            <person name="Vieira F.G."/>
            <person name="Vilella A.J."/>
            <person name="Villasante A."/>
            <person name="Walenz B."/>
            <person name="Wang J."/>
            <person name="Wasserman M."/>
            <person name="Watts T."/>
            <person name="Wilson D."/>
            <person name="Wilson R.K."/>
            <person name="Wing R.A."/>
            <person name="Wolfner M.F."/>
            <person name="Wong A."/>
            <person name="Wong G.K."/>
            <person name="Wu C.I."/>
            <person name="Wu G."/>
            <person name="Yamamoto D."/>
            <person name="Yang H.P."/>
            <person name="Yang S.P."/>
            <person name="Yorke J.A."/>
            <person name="Yoshida K."/>
            <person name="Zdobnov E."/>
            <person name="Zhang P."/>
            <person name="Zhang Y."/>
            <person name="Zimin A.V."/>
            <person name="Baldwin J."/>
            <person name="Abdouelleil A."/>
            <person name="Abdulkadir J."/>
            <person name="Abebe A."/>
            <person name="Abera B."/>
            <person name="Abreu J."/>
            <person name="Acer S.C."/>
            <person name="Aftuck L."/>
            <person name="Alexander A."/>
            <person name="An P."/>
            <person name="Anderson E."/>
            <person name="Anderson S."/>
            <person name="Arachi H."/>
            <person name="Azer M."/>
            <person name="Bachantsang P."/>
            <person name="Barry A."/>
            <person name="Bayul T."/>
            <person name="Berlin A."/>
            <person name="Bessette D."/>
            <person name="Bloom T."/>
            <person name="Blye J."/>
            <person name="Boguslavskiy L."/>
            <person name="Bonnet C."/>
            <person name="Boukhgalter B."/>
            <person name="Bourzgui I."/>
            <person name="Brown A."/>
            <person name="Cahill P."/>
            <person name="Channer S."/>
            <person name="Cheshatsang Y."/>
            <person name="Chuda L."/>
            <person name="Citroen M."/>
            <person name="Collymore A."/>
            <person name="Cooke P."/>
            <person name="Costello M."/>
            <person name="D'Aco K."/>
            <person name="Daza R."/>
            <person name="De Haan G."/>
            <person name="DeGray S."/>
            <person name="DeMaso C."/>
            <person name="Dhargay N."/>
            <person name="Dooley K."/>
            <person name="Dooley E."/>
            <person name="Doricent M."/>
            <person name="Dorje P."/>
            <person name="Dorjee K."/>
            <person name="Dupes A."/>
            <person name="Elong R."/>
            <person name="Falk J."/>
            <person name="Farina A."/>
            <person name="Faro S."/>
            <person name="Ferguson D."/>
            <person name="Fisher S."/>
            <person name="Foley C.D."/>
            <person name="Franke A."/>
            <person name="Friedrich D."/>
            <person name="Gadbois L."/>
            <person name="Gearin G."/>
            <person name="Gearin C.R."/>
            <person name="Giannoukos G."/>
            <person name="Goode T."/>
            <person name="Graham J."/>
            <person name="Grandbois E."/>
            <person name="Grewal S."/>
            <person name="Gyaltsen K."/>
            <person name="Hafez N."/>
            <person name="Hagos B."/>
            <person name="Hall J."/>
            <person name="Henson C."/>
            <person name="Hollinger A."/>
            <person name="Honan T."/>
            <person name="Huard M.D."/>
            <person name="Hughes L."/>
            <person name="Hurhula B."/>
            <person name="Husby M.E."/>
            <person name="Kamat A."/>
            <person name="Kanga B."/>
            <person name="Kashin S."/>
            <person name="Khazanovich D."/>
            <person name="Kisner P."/>
            <person name="Lance K."/>
            <person name="Lara M."/>
            <person name="Lee W."/>
            <person name="Lennon N."/>
            <person name="Letendre F."/>
            <person name="LeVine R."/>
            <person name="Lipovsky A."/>
            <person name="Liu X."/>
            <person name="Liu J."/>
            <person name="Liu S."/>
            <person name="Lokyitsang T."/>
            <person name="Lokyitsang Y."/>
            <person name="Lubonja R."/>
            <person name="Lui A."/>
            <person name="MacDonald P."/>
            <person name="Magnisalis V."/>
            <person name="Maru K."/>
            <person name="Matthews C."/>
            <person name="McCusker W."/>
            <person name="McDonough S."/>
            <person name="Mehta T."/>
            <person name="Meldrim J."/>
            <person name="Meneus L."/>
            <person name="Mihai O."/>
            <person name="Mihalev A."/>
            <person name="Mihova T."/>
            <person name="Mittelman R."/>
            <person name="Mlenga V."/>
            <person name="Montmayeur A."/>
            <person name="Mulrain L."/>
            <person name="Navidi A."/>
            <person name="Naylor J."/>
            <person name="Negash T."/>
            <person name="Nguyen T."/>
            <person name="Nguyen N."/>
            <person name="Nicol R."/>
            <person name="Norbu C."/>
            <person name="Norbu N."/>
            <person name="Novod N."/>
            <person name="O'Neill B."/>
            <person name="Osman S."/>
            <person name="Markiewicz E."/>
            <person name="Oyono O.L."/>
            <person name="Patti C."/>
            <person name="Phunkhang P."/>
            <person name="Pierre F."/>
            <person name="Priest M."/>
            <person name="Raghuraman S."/>
            <person name="Rege F."/>
            <person name="Reyes R."/>
            <person name="Rise C."/>
            <person name="Rogov P."/>
            <person name="Ross K."/>
            <person name="Ryan E."/>
            <person name="Settipalli S."/>
            <person name="Shea T."/>
            <person name="Sherpa N."/>
            <person name="Shi L."/>
            <person name="Shih D."/>
            <person name="Sparrow T."/>
            <person name="Spaulding J."/>
            <person name="Stalker J."/>
            <person name="Stange-Thomann N."/>
            <person name="Stavropoulos S."/>
            <person name="Stone C."/>
            <person name="Strader C."/>
            <person name="Tesfaye S."/>
            <person name="Thomson T."/>
            <person name="Thoulutsang Y."/>
            <person name="Thoulutsang D."/>
            <person name="Topham K."/>
            <person name="Topping I."/>
            <person name="Tsamla T."/>
            <person name="Vassiliev H."/>
            <person name="Vo A."/>
            <person name="Wangchuk T."/>
            <person name="Wangdi T."/>
            <person name="Weiand M."/>
            <person name="Wilkinson J."/>
            <person name="Wilson A."/>
            <person name="Yadav S."/>
            <person name="Young G."/>
            <person name="Yu Q."/>
            <person name="Zembek L."/>
            <person name="Zhong D."/>
            <person name="Zimmer A."/>
            <person name="Zwirko Z."/>
            <person name="Jaffe D.B."/>
            <person name="Alvarez P."/>
            <person name="Brockman W."/>
            <person name="Butler J."/>
            <person name="Chin C."/>
            <person name="Gnerre S."/>
            <person name="Grabherr M."/>
            <person name="Kleber M."/>
            <person name="Mauceli E."/>
            <person name="MacCallum I."/>
        </authorList>
    </citation>
    <scope>NUCLEOTIDE SEQUENCE [LARGE SCALE GENOMIC DNA]</scope>
    <source>
        <strain evidence="16">Tai18E2 / Tucson 14021-0261.01</strain>
    </source>
</reference>
<dbReference type="SUPFAM" id="SSF48264">
    <property type="entry name" value="Cytochrome P450"/>
    <property type="match status" value="2"/>
</dbReference>
<dbReference type="PRINTS" id="PR00463">
    <property type="entry name" value="EP450I"/>
</dbReference>
<comment type="subcellular location">
    <subcellularLocation>
        <location evidence="4">Endoplasmic reticulum membrane</location>
        <topology evidence="4">Peripheral membrane protein</topology>
    </subcellularLocation>
    <subcellularLocation>
        <location evidence="3">Microsome membrane</location>
        <topology evidence="3">Peripheral membrane protein</topology>
    </subcellularLocation>
</comment>